<dbReference type="SUPFAM" id="SSF48179">
    <property type="entry name" value="6-phosphogluconate dehydrogenase C-terminal domain-like"/>
    <property type="match status" value="1"/>
</dbReference>
<dbReference type="InterPro" id="IPR053790">
    <property type="entry name" value="P5CR-like_CS"/>
</dbReference>
<comment type="caution">
    <text evidence="8">The sequence shown here is derived from an EMBL/GenBank/DDBJ whole genome shotgun (WGS) entry which is preliminary data.</text>
</comment>
<dbReference type="PROSITE" id="PS00521">
    <property type="entry name" value="P5CR"/>
    <property type="match status" value="1"/>
</dbReference>
<dbReference type="EC" id="1.5.1.2" evidence="4"/>
<dbReference type="HAMAP" id="MF_01925">
    <property type="entry name" value="P5C_reductase"/>
    <property type="match status" value="1"/>
</dbReference>
<name>A0A5C6TQC9_9SPHN</name>
<dbReference type="Gene3D" id="3.40.50.720">
    <property type="entry name" value="NAD(P)-binding Rossmann-like Domain"/>
    <property type="match status" value="1"/>
</dbReference>
<keyword evidence="9" id="KW-1185">Reference proteome</keyword>
<accession>A0A5C6TQC9</accession>
<organism evidence="8 9">
    <name type="scientific">Allosphingosinicella ginsenosidimutans</name>
    <dbReference type="NCBI Taxonomy" id="1176539"/>
    <lineage>
        <taxon>Bacteria</taxon>
        <taxon>Pseudomonadati</taxon>
        <taxon>Pseudomonadota</taxon>
        <taxon>Alphaproteobacteria</taxon>
        <taxon>Sphingomonadales</taxon>
        <taxon>Sphingomonadaceae</taxon>
        <taxon>Allosphingosinicella</taxon>
    </lineage>
</organism>
<dbReference type="Proteomes" id="UP000321249">
    <property type="component" value="Unassembled WGS sequence"/>
</dbReference>
<gene>
    <name evidence="4" type="primary">proC</name>
    <name evidence="8" type="ORF">FRZ32_01200</name>
</gene>
<comment type="similarity">
    <text evidence="1 4">Belongs to the pyrroline-5-carboxylate reductase family.</text>
</comment>
<dbReference type="Pfam" id="PF03807">
    <property type="entry name" value="F420_oxidored"/>
    <property type="match status" value="1"/>
</dbReference>
<dbReference type="SUPFAM" id="SSF51735">
    <property type="entry name" value="NAD(P)-binding Rossmann-fold domains"/>
    <property type="match status" value="1"/>
</dbReference>
<evidence type="ECO:0000259" key="7">
    <source>
        <dbReference type="Pfam" id="PF14748"/>
    </source>
</evidence>
<evidence type="ECO:0000256" key="3">
    <source>
        <dbReference type="ARBA" id="ARBA00023002"/>
    </source>
</evidence>
<dbReference type="PANTHER" id="PTHR11645">
    <property type="entry name" value="PYRROLINE-5-CARBOXYLATE REDUCTASE"/>
    <property type="match status" value="1"/>
</dbReference>
<keyword evidence="3 4" id="KW-0560">Oxidoreductase</keyword>
<evidence type="ECO:0000313" key="9">
    <source>
        <dbReference type="Proteomes" id="UP000321249"/>
    </source>
</evidence>
<evidence type="ECO:0000313" key="8">
    <source>
        <dbReference type="EMBL" id="TXC62390.1"/>
    </source>
</evidence>
<feature type="binding site" evidence="5">
    <location>
        <begin position="68"/>
        <end position="71"/>
    </location>
    <ligand>
        <name>NADP(+)</name>
        <dbReference type="ChEBI" id="CHEBI:58349"/>
    </ligand>
</feature>
<keyword evidence="4" id="KW-0963">Cytoplasm</keyword>
<sequence>MADPLLPGPLWFVGCGNMGSAMLDGWIAAGIDPAHVTVIRPSGRPVGHDVRVLTDYPEDEVPAIVLLAMKPYQLDAVAPVLTPILEPETLLLSILAGVEIASLRTRFAAPRTILRAMPNLPVRLGKGVVNLAGEGADQTARALATGLMAALGHAEWFDDESQFALAGHLTGAGPAFLFRFIDALAAAAETLGLPYDQAARLALRMVEGAAALAAASPDDPEALARRVASPGGTTEAGLKVLDEDRALADLMLRTLEASRLRGIEMALAAREG</sequence>
<dbReference type="PANTHER" id="PTHR11645:SF0">
    <property type="entry name" value="PYRROLINE-5-CARBOXYLATE REDUCTASE 3"/>
    <property type="match status" value="1"/>
</dbReference>
<dbReference type="InterPro" id="IPR036291">
    <property type="entry name" value="NAD(P)-bd_dom_sf"/>
</dbReference>
<dbReference type="OrthoDB" id="9805754at2"/>
<evidence type="ECO:0000256" key="4">
    <source>
        <dbReference type="HAMAP-Rule" id="MF_01925"/>
    </source>
</evidence>
<comment type="catalytic activity">
    <reaction evidence="4">
        <text>L-proline + NADP(+) = (S)-1-pyrroline-5-carboxylate + NADPH + 2 H(+)</text>
        <dbReference type="Rhea" id="RHEA:14109"/>
        <dbReference type="ChEBI" id="CHEBI:15378"/>
        <dbReference type="ChEBI" id="CHEBI:17388"/>
        <dbReference type="ChEBI" id="CHEBI:57783"/>
        <dbReference type="ChEBI" id="CHEBI:58349"/>
        <dbReference type="ChEBI" id="CHEBI:60039"/>
        <dbReference type="EC" id="1.5.1.2"/>
    </reaction>
</comment>
<comment type="pathway">
    <text evidence="4">Amino-acid biosynthesis; L-proline biosynthesis; L-proline from L-glutamate 5-semialdehyde: step 1/1.</text>
</comment>
<dbReference type="InterPro" id="IPR028939">
    <property type="entry name" value="P5C_Rdtase_cat_N"/>
</dbReference>
<dbReference type="PIRSF" id="PIRSF000193">
    <property type="entry name" value="Pyrrol-5-carb_rd"/>
    <property type="match status" value="1"/>
</dbReference>
<evidence type="ECO:0000256" key="5">
    <source>
        <dbReference type="PIRSR" id="PIRSR000193-1"/>
    </source>
</evidence>
<keyword evidence="4" id="KW-0641">Proline biosynthesis</keyword>
<feature type="domain" description="Pyrroline-5-carboxylate reductase dimerisation" evidence="7">
    <location>
        <begin position="160"/>
        <end position="264"/>
    </location>
</feature>
<comment type="catalytic activity">
    <reaction evidence="4">
        <text>L-proline + NAD(+) = (S)-1-pyrroline-5-carboxylate + NADH + 2 H(+)</text>
        <dbReference type="Rhea" id="RHEA:14105"/>
        <dbReference type="ChEBI" id="CHEBI:15378"/>
        <dbReference type="ChEBI" id="CHEBI:17388"/>
        <dbReference type="ChEBI" id="CHEBI:57540"/>
        <dbReference type="ChEBI" id="CHEBI:57945"/>
        <dbReference type="ChEBI" id="CHEBI:60039"/>
        <dbReference type="EC" id="1.5.1.2"/>
    </reaction>
</comment>
<dbReference type="InterPro" id="IPR008927">
    <property type="entry name" value="6-PGluconate_DH-like_C_sf"/>
</dbReference>
<dbReference type="AlphaFoldDB" id="A0A5C6TQC9"/>
<reference evidence="8 9" key="1">
    <citation type="journal article" date="2015" name="J. Microbiol.">
        <title>Sphingosinicella ginsenosidimutans sp. nov., with ginsenoside converting activity.</title>
        <authorList>
            <person name="Kim J.K."/>
            <person name="Kang M.S."/>
            <person name="Park S.C."/>
            <person name="Kim K.M."/>
            <person name="Choi K."/>
            <person name="Yoon M.H."/>
            <person name="Im W.T."/>
        </authorList>
    </citation>
    <scope>NUCLEOTIDE SEQUENCE [LARGE SCALE GENOMIC DNA]</scope>
    <source>
        <strain evidence="8 9">BS-11</strain>
    </source>
</reference>
<dbReference type="GO" id="GO:0055129">
    <property type="term" value="P:L-proline biosynthetic process"/>
    <property type="evidence" value="ECO:0007669"/>
    <property type="project" value="UniProtKB-UniRule"/>
</dbReference>
<comment type="subcellular location">
    <subcellularLocation>
        <location evidence="4">Cytoplasm</location>
    </subcellularLocation>
</comment>
<dbReference type="RefSeq" id="WP_147041778.1">
    <property type="nucleotide sequence ID" value="NZ_BAABIR010000001.1"/>
</dbReference>
<dbReference type="EMBL" id="VOQQ01000001">
    <property type="protein sequence ID" value="TXC62390.1"/>
    <property type="molecule type" value="Genomic_DNA"/>
</dbReference>
<evidence type="ECO:0000259" key="6">
    <source>
        <dbReference type="Pfam" id="PF03807"/>
    </source>
</evidence>
<feature type="domain" description="Pyrroline-5-carboxylate reductase catalytic N-terminal" evidence="6">
    <location>
        <begin position="12"/>
        <end position="97"/>
    </location>
</feature>
<protein>
    <recommendedName>
        <fullName evidence="4">Pyrroline-5-carboxylate reductase</fullName>
        <shortName evidence="4">P5C reductase</shortName>
        <shortName evidence="4">P5CR</shortName>
        <ecNumber evidence="4">1.5.1.2</ecNumber>
    </recommendedName>
    <alternativeName>
        <fullName evidence="4">PCA reductase</fullName>
    </alternativeName>
</protein>
<dbReference type="Pfam" id="PF14748">
    <property type="entry name" value="P5CR_dimer"/>
    <property type="match status" value="1"/>
</dbReference>
<dbReference type="Gene3D" id="1.10.3730.10">
    <property type="entry name" value="ProC C-terminal domain-like"/>
    <property type="match status" value="1"/>
</dbReference>
<proteinExistence type="inferred from homology"/>
<dbReference type="GO" id="GO:0005737">
    <property type="term" value="C:cytoplasm"/>
    <property type="evidence" value="ECO:0007669"/>
    <property type="project" value="UniProtKB-SubCell"/>
</dbReference>
<dbReference type="InterPro" id="IPR000304">
    <property type="entry name" value="Pyrroline-COOH_reductase"/>
</dbReference>
<dbReference type="GO" id="GO:0004735">
    <property type="term" value="F:pyrroline-5-carboxylate reductase activity"/>
    <property type="evidence" value="ECO:0007669"/>
    <property type="project" value="UniProtKB-UniRule"/>
</dbReference>
<dbReference type="InterPro" id="IPR029036">
    <property type="entry name" value="P5CR_dimer"/>
</dbReference>
<comment type="function">
    <text evidence="4">Catalyzes the reduction of 1-pyrroline-5-carboxylate (PCA) to L-proline.</text>
</comment>
<keyword evidence="2 4" id="KW-0521">NADP</keyword>
<keyword evidence="4" id="KW-0028">Amino-acid biosynthesis</keyword>
<evidence type="ECO:0000256" key="2">
    <source>
        <dbReference type="ARBA" id="ARBA00022857"/>
    </source>
</evidence>
<evidence type="ECO:0000256" key="1">
    <source>
        <dbReference type="ARBA" id="ARBA00005525"/>
    </source>
</evidence>
<dbReference type="UniPathway" id="UPA00098">
    <property type="reaction ID" value="UER00361"/>
</dbReference>